<protein>
    <submittedName>
        <fullName evidence="2">MFS general substrate transporter</fullName>
    </submittedName>
</protein>
<feature type="transmembrane region" description="Helical" evidence="1">
    <location>
        <begin position="26"/>
        <end position="48"/>
    </location>
</feature>
<organism evidence="2 3">
    <name type="scientific">Mycena venus</name>
    <dbReference type="NCBI Taxonomy" id="2733690"/>
    <lineage>
        <taxon>Eukaryota</taxon>
        <taxon>Fungi</taxon>
        <taxon>Dikarya</taxon>
        <taxon>Basidiomycota</taxon>
        <taxon>Agaricomycotina</taxon>
        <taxon>Agaricomycetes</taxon>
        <taxon>Agaricomycetidae</taxon>
        <taxon>Agaricales</taxon>
        <taxon>Marasmiineae</taxon>
        <taxon>Mycenaceae</taxon>
        <taxon>Mycena</taxon>
    </lineage>
</organism>
<gene>
    <name evidence="2" type="ORF">MVEN_02003900</name>
</gene>
<keyword evidence="3" id="KW-1185">Reference proteome</keyword>
<name>A0A8H7CJ31_9AGAR</name>
<dbReference type="PANTHER" id="PTHR11360:SF234">
    <property type="entry name" value="MFS-TYPE TRANSPORTER DBAD-RELATED"/>
    <property type="match status" value="1"/>
</dbReference>
<feature type="transmembrane region" description="Helical" evidence="1">
    <location>
        <begin position="68"/>
        <end position="89"/>
    </location>
</feature>
<proteinExistence type="predicted"/>
<comment type="caution">
    <text evidence="2">The sequence shown here is derived from an EMBL/GenBank/DDBJ whole genome shotgun (WGS) entry which is preliminary data.</text>
</comment>
<dbReference type="OrthoDB" id="6499973at2759"/>
<keyword evidence="1" id="KW-0812">Transmembrane</keyword>
<dbReference type="InterPro" id="IPR050327">
    <property type="entry name" value="Proton-linked_MCT"/>
</dbReference>
<keyword evidence="1" id="KW-0472">Membrane</keyword>
<evidence type="ECO:0000256" key="1">
    <source>
        <dbReference type="SAM" id="Phobius"/>
    </source>
</evidence>
<dbReference type="PANTHER" id="PTHR11360">
    <property type="entry name" value="MONOCARBOXYLATE TRANSPORTER"/>
    <property type="match status" value="1"/>
</dbReference>
<dbReference type="EMBL" id="JACAZI010000021">
    <property type="protein sequence ID" value="KAF7337812.1"/>
    <property type="molecule type" value="Genomic_DNA"/>
</dbReference>
<feature type="transmembrane region" description="Helical" evidence="1">
    <location>
        <begin position="195"/>
        <end position="215"/>
    </location>
</feature>
<dbReference type="InterPro" id="IPR036259">
    <property type="entry name" value="MFS_trans_sf"/>
</dbReference>
<sequence>MGLGEGILFVPTVSITCHHFAKRRSLATGGVLSGISAGATVFPIYYSTSLPSWDSAQLTVITFRKSDLLAPYASGNVVIGTLVAGNALIRTRPRPPRATSDIKSFFKDGAYLWAILGQSPRVLLSSTGVYLPVIYIQRFAVQHSVGSNLAISSIASMNGTSAFGRIAANFLADIHGPLKLLTDVVFPVLLYLGPFYLHVVCTLITSKIIWVVWGFQQPWCS</sequence>
<keyword evidence="1" id="KW-1133">Transmembrane helix</keyword>
<evidence type="ECO:0000313" key="3">
    <source>
        <dbReference type="Proteomes" id="UP000620124"/>
    </source>
</evidence>
<dbReference type="AlphaFoldDB" id="A0A8H7CJ31"/>
<dbReference type="Proteomes" id="UP000620124">
    <property type="component" value="Unassembled WGS sequence"/>
</dbReference>
<evidence type="ECO:0000313" key="2">
    <source>
        <dbReference type="EMBL" id="KAF7337812.1"/>
    </source>
</evidence>
<dbReference type="SUPFAM" id="SSF103473">
    <property type="entry name" value="MFS general substrate transporter"/>
    <property type="match status" value="1"/>
</dbReference>
<reference evidence="2" key="1">
    <citation type="submission" date="2020-05" db="EMBL/GenBank/DDBJ databases">
        <title>Mycena genomes resolve the evolution of fungal bioluminescence.</title>
        <authorList>
            <person name="Tsai I.J."/>
        </authorList>
    </citation>
    <scope>NUCLEOTIDE SEQUENCE</scope>
    <source>
        <strain evidence="2">CCC161011</strain>
    </source>
</reference>
<accession>A0A8H7CJ31</accession>